<keyword evidence="3 5" id="KW-0689">Ribosomal protein</keyword>
<dbReference type="InterPro" id="IPR005996">
    <property type="entry name" value="Ribosomal_uL30_bac-type"/>
</dbReference>
<dbReference type="PANTHER" id="PTHR15892">
    <property type="entry name" value="MITOCHONDRIAL RIBOSOMAL PROTEIN L30"/>
    <property type="match status" value="1"/>
</dbReference>
<dbReference type="PROSITE" id="PS00634">
    <property type="entry name" value="RIBOSOMAL_L30"/>
    <property type="match status" value="1"/>
</dbReference>
<organism evidence="8 9">
    <name type="scientific">Alkalispirochaeta sphaeroplastigenens</name>
    <dbReference type="NCBI Taxonomy" id="1187066"/>
    <lineage>
        <taxon>Bacteria</taxon>
        <taxon>Pseudomonadati</taxon>
        <taxon>Spirochaetota</taxon>
        <taxon>Spirochaetia</taxon>
        <taxon>Spirochaetales</taxon>
        <taxon>Spirochaetaceae</taxon>
        <taxon>Alkalispirochaeta</taxon>
    </lineage>
</organism>
<dbReference type="RefSeq" id="WP_018527825.1">
    <property type="nucleotide sequence ID" value="NZ_LPWH01000117.1"/>
</dbReference>
<dbReference type="NCBIfam" id="TIGR01308">
    <property type="entry name" value="rpmD_bact"/>
    <property type="match status" value="1"/>
</dbReference>
<dbReference type="SUPFAM" id="SSF55129">
    <property type="entry name" value="Ribosomal protein L30p/L7e"/>
    <property type="match status" value="1"/>
</dbReference>
<proteinExistence type="inferred from homology"/>
<comment type="caution">
    <text evidence="8">The sequence shown here is derived from an EMBL/GenBank/DDBJ whole genome shotgun (WGS) entry which is preliminary data.</text>
</comment>
<reference evidence="9" key="1">
    <citation type="submission" date="2015-12" db="EMBL/GenBank/DDBJ databases">
        <authorList>
            <person name="Lodha T.D."/>
            <person name="Chintalapati S."/>
            <person name="Chintalapati V.R."/>
            <person name="Sravanthi T."/>
        </authorList>
    </citation>
    <scope>NUCLEOTIDE SEQUENCE [LARGE SCALE GENOMIC DNA]</scope>
    <source>
        <strain evidence="9">JC133</strain>
    </source>
</reference>
<keyword evidence="9" id="KW-1185">Reference proteome</keyword>
<dbReference type="PIRSF" id="PIRSF002211">
    <property type="entry name" value="Ribosomal_L30_bac-type"/>
    <property type="match status" value="1"/>
</dbReference>
<dbReference type="PANTHER" id="PTHR15892:SF2">
    <property type="entry name" value="LARGE RIBOSOMAL SUBUNIT PROTEIN UL30M"/>
    <property type="match status" value="1"/>
</dbReference>
<comment type="subunit">
    <text evidence="2 5">Part of the 50S ribosomal subunit.</text>
</comment>
<keyword evidence="4 5" id="KW-0687">Ribonucleoprotein</keyword>
<feature type="domain" description="Large ribosomal subunit protein uL30-like ferredoxin-like fold" evidence="7">
    <location>
        <begin position="3"/>
        <end position="53"/>
    </location>
</feature>
<dbReference type="GO" id="GO:0003735">
    <property type="term" value="F:structural constituent of ribosome"/>
    <property type="evidence" value="ECO:0007669"/>
    <property type="project" value="InterPro"/>
</dbReference>
<dbReference type="GO" id="GO:0006412">
    <property type="term" value="P:translation"/>
    <property type="evidence" value="ECO:0007669"/>
    <property type="project" value="UniProtKB-UniRule"/>
</dbReference>
<dbReference type="InterPro" id="IPR036919">
    <property type="entry name" value="Ribo_uL30_ferredoxin-like_sf"/>
</dbReference>
<accession>A0A2S4JGU1</accession>
<dbReference type="FunFam" id="3.30.1390.20:FF:000001">
    <property type="entry name" value="50S ribosomal protein L30"/>
    <property type="match status" value="1"/>
</dbReference>
<evidence type="ECO:0000256" key="6">
    <source>
        <dbReference type="RuleBase" id="RU003734"/>
    </source>
</evidence>
<name>A0A2S4JGU1_9SPIO</name>
<evidence type="ECO:0000256" key="5">
    <source>
        <dbReference type="HAMAP-Rule" id="MF_01371"/>
    </source>
</evidence>
<sequence>MKVRITLVRSPIGRKPAQRRTVEALGLRKIRQSVEKELNPPLQGMINRVSHLVEVEELK</sequence>
<evidence type="ECO:0000256" key="4">
    <source>
        <dbReference type="ARBA" id="ARBA00023274"/>
    </source>
</evidence>
<dbReference type="GO" id="GO:0022625">
    <property type="term" value="C:cytosolic large ribosomal subunit"/>
    <property type="evidence" value="ECO:0007669"/>
    <property type="project" value="TreeGrafter"/>
</dbReference>
<evidence type="ECO:0000313" key="8">
    <source>
        <dbReference type="EMBL" id="POQ98774.1"/>
    </source>
</evidence>
<evidence type="ECO:0000256" key="2">
    <source>
        <dbReference type="ARBA" id="ARBA00011838"/>
    </source>
</evidence>
<evidence type="ECO:0000256" key="3">
    <source>
        <dbReference type="ARBA" id="ARBA00022980"/>
    </source>
</evidence>
<dbReference type="OrthoDB" id="9812790at2"/>
<dbReference type="HAMAP" id="MF_01371_B">
    <property type="entry name" value="Ribosomal_uL30_B"/>
    <property type="match status" value="1"/>
</dbReference>
<dbReference type="Gene3D" id="3.30.1390.20">
    <property type="entry name" value="Ribosomal protein L30, ferredoxin-like fold domain"/>
    <property type="match status" value="1"/>
</dbReference>
<evidence type="ECO:0000259" key="7">
    <source>
        <dbReference type="Pfam" id="PF00327"/>
    </source>
</evidence>
<evidence type="ECO:0000313" key="9">
    <source>
        <dbReference type="Proteomes" id="UP000237350"/>
    </source>
</evidence>
<protein>
    <recommendedName>
        <fullName evidence="5">Large ribosomal subunit protein uL30</fullName>
    </recommendedName>
</protein>
<dbReference type="AlphaFoldDB" id="A0A2S4JGU1"/>
<dbReference type="Proteomes" id="UP000237350">
    <property type="component" value="Unassembled WGS sequence"/>
</dbReference>
<dbReference type="InterPro" id="IPR018038">
    <property type="entry name" value="Ribosomal_uL30_CS"/>
</dbReference>
<comment type="similarity">
    <text evidence="1 5 6">Belongs to the universal ribosomal protein uL30 family.</text>
</comment>
<dbReference type="EMBL" id="LPWH01000117">
    <property type="protein sequence ID" value="POQ98774.1"/>
    <property type="molecule type" value="Genomic_DNA"/>
</dbReference>
<evidence type="ECO:0000256" key="1">
    <source>
        <dbReference type="ARBA" id="ARBA00007594"/>
    </source>
</evidence>
<gene>
    <name evidence="5" type="primary">rpmD</name>
    <name evidence="8" type="ORF">AU468_12095</name>
</gene>
<dbReference type="CDD" id="cd01658">
    <property type="entry name" value="Ribosomal_L30"/>
    <property type="match status" value="1"/>
</dbReference>
<dbReference type="InterPro" id="IPR016082">
    <property type="entry name" value="Ribosomal_uL30_ferredoxin-like"/>
</dbReference>
<dbReference type="Pfam" id="PF00327">
    <property type="entry name" value="Ribosomal_L30"/>
    <property type="match status" value="1"/>
</dbReference>